<dbReference type="FunFam" id="2.30.42.10:FF:000063">
    <property type="entry name" value="Peptidase, S41 family"/>
    <property type="match status" value="1"/>
</dbReference>
<dbReference type="CDD" id="cd06782">
    <property type="entry name" value="cpPDZ_CPP-like"/>
    <property type="match status" value="1"/>
</dbReference>
<dbReference type="HOGENOM" id="CLU_017295_3_2_9"/>
<dbReference type="AlphaFoldDB" id="B5Y942"/>
<accession>B5Y942</accession>
<keyword evidence="4 5" id="KW-0720">Serine protease</keyword>
<dbReference type="Pfam" id="PF13180">
    <property type="entry name" value="PDZ_2"/>
    <property type="match status" value="1"/>
</dbReference>
<evidence type="ECO:0000313" key="8">
    <source>
        <dbReference type="Proteomes" id="UP000001732"/>
    </source>
</evidence>
<dbReference type="Gene3D" id="3.30.750.44">
    <property type="match status" value="1"/>
</dbReference>
<name>B5Y942_COPPD</name>
<dbReference type="SUPFAM" id="SSF50156">
    <property type="entry name" value="PDZ domain-like"/>
    <property type="match status" value="1"/>
</dbReference>
<evidence type="ECO:0000259" key="6">
    <source>
        <dbReference type="PROSITE" id="PS50106"/>
    </source>
</evidence>
<evidence type="ECO:0000313" key="7">
    <source>
        <dbReference type="EMBL" id="ACI16882.1"/>
    </source>
</evidence>
<dbReference type="EMBL" id="CP001145">
    <property type="protein sequence ID" value="ACI16882.1"/>
    <property type="molecule type" value="Genomic_DNA"/>
</dbReference>
<proteinExistence type="inferred from homology"/>
<dbReference type="Gene3D" id="2.30.42.10">
    <property type="match status" value="1"/>
</dbReference>
<dbReference type="PANTHER" id="PTHR32060:SF30">
    <property type="entry name" value="CARBOXY-TERMINAL PROCESSING PROTEASE CTPA"/>
    <property type="match status" value="1"/>
</dbReference>
<dbReference type="InterPro" id="IPR001478">
    <property type="entry name" value="PDZ"/>
</dbReference>
<evidence type="ECO:0000256" key="2">
    <source>
        <dbReference type="ARBA" id="ARBA00022670"/>
    </source>
</evidence>
<dbReference type="RefSeq" id="WP_012543534.1">
    <property type="nucleotide sequence ID" value="NC_011295.1"/>
</dbReference>
<comment type="similarity">
    <text evidence="1 5">Belongs to the peptidase S41A family.</text>
</comment>
<dbReference type="GO" id="GO:0007165">
    <property type="term" value="P:signal transduction"/>
    <property type="evidence" value="ECO:0007669"/>
    <property type="project" value="TreeGrafter"/>
</dbReference>
<evidence type="ECO:0000256" key="3">
    <source>
        <dbReference type="ARBA" id="ARBA00022801"/>
    </source>
</evidence>
<keyword evidence="8" id="KW-1185">Reference proteome</keyword>
<dbReference type="InterPro" id="IPR036034">
    <property type="entry name" value="PDZ_sf"/>
</dbReference>
<evidence type="ECO:0000256" key="5">
    <source>
        <dbReference type="RuleBase" id="RU004404"/>
    </source>
</evidence>
<dbReference type="PROSITE" id="PS50106">
    <property type="entry name" value="PDZ"/>
    <property type="match status" value="1"/>
</dbReference>
<dbReference type="OrthoDB" id="9812068at2"/>
<evidence type="ECO:0000256" key="4">
    <source>
        <dbReference type="ARBA" id="ARBA00022825"/>
    </source>
</evidence>
<keyword evidence="2 5" id="KW-0645">Protease</keyword>
<dbReference type="GO" id="GO:0006508">
    <property type="term" value="P:proteolysis"/>
    <property type="evidence" value="ECO:0007669"/>
    <property type="project" value="UniProtKB-KW"/>
</dbReference>
<reference evidence="7 8" key="2">
    <citation type="journal article" date="2014" name="Genome Announc.">
        <title>Complete Genome Sequence of Coprothermobacter proteolyticus DSM 5265.</title>
        <authorList>
            <person name="Alexiev A."/>
            <person name="Coil D.A."/>
            <person name="Badger J.H."/>
            <person name="Enticknap J."/>
            <person name="Ward N."/>
            <person name="Robb F.T."/>
            <person name="Eisen J.A."/>
        </authorList>
    </citation>
    <scope>NUCLEOTIDE SEQUENCE [LARGE SCALE GENOMIC DNA]</scope>
    <source>
        <strain evidence="8">ATCC 35245 / DSM 5265 / OCM 4 / BT</strain>
    </source>
</reference>
<feature type="domain" description="PDZ" evidence="6">
    <location>
        <begin position="89"/>
        <end position="160"/>
    </location>
</feature>
<dbReference type="InterPro" id="IPR004447">
    <property type="entry name" value="Peptidase_S41A"/>
</dbReference>
<dbReference type="GO" id="GO:0030288">
    <property type="term" value="C:outer membrane-bounded periplasmic space"/>
    <property type="evidence" value="ECO:0007669"/>
    <property type="project" value="TreeGrafter"/>
</dbReference>
<dbReference type="STRING" id="309798.COPRO5265_0964"/>
<reference evidence="8" key="1">
    <citation type="submission" date="2008-08" db="EMBL/GenBank/DDBJ databases">
        <title>The complete genome sequence of Coprothermobacter proteolyticus strain ATCC 5245 / DSM 5265 / BT.</title>
        <authorList>
            <person name="Dodson R.J."/>
            <person name="Durkin A.S."/>
            <person name="Wu M."/>
            <person name="Eisen J."/>
            <person name="Sutton G."/>
        </authorList>
    </citation>
    <scope>NUCLEOTIDE SEQUENCE [LARGE SCALE GENOMIC DNA]</scope>
    <source>
        <strain evidence="8">ATCC 35245 / DSM 5265 / OCM 4 / BT</strain>
    </source>
</reference>
<dbReference type="Pfam" id="PF03572">
    <property type="entry name" value="Peptidase_S41"/>
    <property type="match status" value="1"/>
</dbReference>
<evidence type="ECO:0000256" key="1">
    <source>
        <dbReference type="ARBA" id="ARBA00009179"/>
    </source>
</evidence>
<dbReference type="SMART" id="SM00228">
    <property type="entry name" value="PDZ"/>
    <property type="match status" value="1"/>
</dbReference>
<dbReference type="GO" id="GO:0008236">
    <property type="term" value="F:serine-type peptidase activity"/>
    <property type="evidence" value="ECO:0007669"/>
    <property type="project" value="UniProtKB-KW"/>
</dbReference>
<dbReference type="SUPFAM" id="SSF52096">
    <property type="entry name" value="ClpP/crotonase"/>
    <property type="match status" value="1"/>
</dbReference>
<dbReference type="Proteomes" id="UP000001732">
    <property type="component" value="Chromosome"/>
</dbReference>
<organism evidence="7 8">
    <name type="scientific">Coprothermobacter proteolyticus (strain ATCC 35245 / DSM 5265 / OCM 4 / BT)</name>
    <dbReference type="NCBI Taxonomy" id="309798"/>
    <lineage>
        <taxon>Bacteria</taxon>
        <taxon>Pseudomonadati</taxon>
        <taxon>Coprothermobacterota</taxon>
        <taxon>Coprothermobacteria</taxon>
        <taxon>Coprothermobacterales</taxon>
        <taxon>Coprothermobacteraceae</taxon>
        <taxon>Coprothermobacter</taxon>
    </lineage>
</organism>
<gene>
    <name evidence="7" type="ordered locus">COPRO5265_0964</name>
</gene>
<dbReference type="InterPro" id="IPR005151">
    <property type="entry name" value="Tail-specific_protease"/>
</dbReference>
<dbReference type="GO" id="GO:0004175">
    <property type="term" value="F:endopeptidase activity"/>
    <property type="evidence" value="ECO:0007669"/>
    <property type="project" value="TreeGrafter"/>
</dbReference>
<keyword evidence="3 5" id="KW-0378">Hydrolase</keyword>
<dbReference type="InterPro" id="IPR029045">
    <property type="entry name" value="ClpP/crotonase-like_dom_sf"/>
</dbReference>
<dbReference type="Gene3D" id="3.90.226.10">
    <property type="entry name" value="2-enoyl-CoA Hydratase, Chain A, domain 1"/>
    <property type="match status" value="1"/>
</dbReference>
<protein>
    <submittedName>
        <fullName evidence="7">Carboxyl-protease</fullName>
    </submittedName>
</protein>
<dbReference type="NCBIfam" id="TIGR00225">
    <property type="entry name" value="prc"/>
    <property type="match status" value="1"/>
</dbReference>
<dbReference type="CDD" id="cd07560">
    <property type="entry name" value="Peptidase_S41_CPP"/>
    <property type="match status" value="1"/>
</dbReference>
<dbReference type="KEGG" id="cpo:COPRO5265_0964"/>
<dbReference type="eggNOG" id="COG0793">
    <property type="taxonomic scope" value="Bacteria"/>
</dbReference>
<dbReference type="PANTHER" id="PTHR32060">
    <property type="entry name" value="TAIL-SPECIFIC PROTEASE"/>
    <property type="match status" value="1"/>
</dbReference>
<sequence length="377" mass="40115">MNKRSVGAGVVVLILVLGITAGYVLGFLTSGRPIVLQAGDYRLLDELKAVLQERYYTDLPSDKELLYGSAKGLTAALGDPWTEYLTPEEISVLQSDLEGTYTGIGVVISKTGDQIVIQTVFPNTPAAKAGLKAGDIIMAVDGKSVEQVSVDVVSSMVRGSAGTSVTLEILRDGQTLSFDLKREEVSIPAVTESKMVTPTVGYIRLMQFYDNKASSELKSALVQLKKEGMTSLIIDLRDNPGGMLEEARKIVGYFAPAQVVVYEKDKQETKPLKAPGGAKLFEGNVVVWVNGGSASASEIVAGALRDLIGAKLVGEKTFGKGEIQTIEPLSEGAVKVTVAEYLTPNKTALNKVGLAPDVQVTATDDAKLLEASLEVFK</sequence>
<dbReference type="SMART" id="SM00245">
    <property type="entry name" value="TSPc"/>
    <property type="match status" value="1"/>
</dbReference>